<dbReference type="Pfam" id="PF03109">
    <property type="entry name" value="ABC1"/>
    <property type="match status" value="1"/>
</dbReference>
<dbReference type="PANTHER" id="PTHR10566:SF113">
    <property type="entry name" value="PROTEIN ACTIVITY OF BC1 COMPLEX KINASE 7, CHLOROPLASTIC"/>
    <property type="match status" value="1"/>
</dbReference>
<dbReference type="InterPro" id="IPR004147">
    <property type="entry name" value="ABC1_dom"/>
</dbReference>
<gene>
    <name evidence="3" type="ORF">TetV_060</name>
</gene>
<dbReference type="Proteomes" id="UP000244773">
    <property type="component" value="Segment"/>
</dbReference>
<dbReference type="PANTHER" id="PTHR10566">
    <property type="entry name" value="CHAPERONE-ACTIVITY OF BC1 COMPLEX CABC1 -RELATED"/>
    <property type="match status" value="1"/>
</dbReference>
<organism evidence="3">
    <name type="scientific">Tetraselmis virus 1</name>
    <dbReference type="NCBI Taxonomy" id="2060617"/>
    <lineage>
        <taxon>Viruses</taxon>
        <taxon>Varidnaviria</taxon>
        <taxon>Bamfordvirae</taxon>
        <taxon>Nucleocytoviricota</taxon>
        <taxon>Megaviricetes</taxon>
        <taxon>Imitervirales</taxon>
        <taxon>Allomimiviridae</taxon>
        <taxon>Oceanusvirus</taxon>
        <taxon>Oceanusvirus kaneohense</taxon>
    </lineage>
</organism>
<evidence type="ECO:0000256" key="1">
    <source>
        <dbReference type="ARBA" id="ARBA00009670"/>
    </source>
</evidence>
<sequence length="415" mass="46130">MLQVGKVIFSAGEVAITHVLDKNMAAQLAAHRAQDLGPSFIKLGQFVSTRADVLSEAYCKEFAKLRDDTRPDSYQTIQKNVKNYLGISDLNEVFAEFDREPIASASVAQVHKAVLKKGNKTVAVKILKNGVREGIEKDLATARRVCELLPKKYYAQINLAVERYSKVLRKELDFITESKNAIIAKNVLSHSLGSEVIIPKPLYSTDGVIIMEYVPSSPITKAKDIRRITNLVLETILVLITSGAAFHQDPHEGNLGVVCSEGEEKLVLYDFGNVSKLSSNAMDGIIDAGLAFFEKNEDSLVKTLLKYNLVSITDDKSKIALKEMVKQSFEYIKTMNINSFDIHEIDKDSAHDIIAAPEVNNIMRSVIMAEGVCKSAYNGFNLEASIDQFFAIHFAEIAGKRAERDIFKLFDNFIN</sequence>
<dbReference type="InterPro" id="IPR011009">
    <property type="entry name" value="Kinase-like_dom_sf"/>
</dbReference>
<keyword evidence="3" id="KW-0830">Ubiquinone</keyword>
<dbReference type="CDD" id="cd05121">
    <property type="entry name" value="ABC1_ADCK3-like"/>
    <property type="match status" value="1"/>
</dbReference>
<protein>
    <submittedName>
        <fullName evidence="3">Putative ubiquinone biosynthesis protein UbiB</fullName>
    </submittedName>
</protein>
<reference evidence="3" key="1">
    <citation type="journal article" date="2018" name="Virology">
        <title>A giant virus infecting green algae encodes key fermentation genes.</title>
        <authorList>
            <person name="Schvarcz C.R."/>
            <person name="Steward G.F."/>
        </authorList>
    </citation>
    <scope>NUCLEOTIDE SEQUENCE [LARGE SCALE GENOMIC DNA]</scope>
</reference>
<dbReference type="InterPro" id="IPR050154">
    <property type="entry name" value="UbiB_kinase"/>
</dbReference>
<dbReference type="SUPFAM" id="SSF56112">
    <property type="entry name" value="Protein kinase-like (PK-like)"/>
    <property type="match status" value="1"/>
</dbReference>
<dbReference type="EMBL" id="KY322437">
    <property type="protein sequence ID" value="AUF82152.1"/>
    <property type="molecule type" value="Genomic_DNA"/>
</dbReference>
<evidence type="ECO:0000313" key="3">
    <source>
        <dbReference type="EMBL" id="AUF82152.1"/>
    </source>
</evidence>
<evidence type="ECO:0000313" key="4">
    <source>
        <dbReference type="Proteomes" id="UP000244773"/>
    </source>
</evidence>
<feature type="domain" description="ABC1 atypical kinase-like" evidence="2">
    <location>
        <begin position="64"/>
        <end position="302"/>
    </location>
</feature>
<accession>A0A2P0VMP1</accession>
<proteinExistence type="inferred from homology"/>
<comment type="similarity">
    <text evidence="1">Belongs to the protein kinase superfamily. ADCK protein kinase family.</text>
</comment>
<evidence type="ECO:0000259" key="2">
    <source>
        <dbReference type="Pfam" id="PF03109"/>
    </source>
</evidence>
<name>A0A2P0VMP1_9VIRU</name>
<keyword evidence="4" id="KW-1185">Reference proteome</keyword>